<dbReference type="Proteomes" id="UP000024533">
    <property type="component" value="Unassembled WGS sequence"/>
</dbReference>
<dbReference type="EMBL" id="AOKY01000318">
    <property type="protein sequence ID" value="KDB23173.1"/>
    <property type="molecule type" value="Genomic_DNA"/>
</dbReference>
<proteinExistence type="predicted"/>
<feature type="compositionally biased region" description="Polar residues" evidence="1">
    <location>
        <begin position="19"/>
        <end position="29"/>
    </location>
</feature>
<organism evidence="2 3">
    <name type="scientific">Trichophyton interdigitale (strain MR816)</name>
    <dbReference type="NCBI Taxonomy" id="1215338"/>
    <lineage>
        <taxon>Eukaryota</taxon>
        <taxon>Fungi</taxon>
        <taxon>Dikarya</taxon>
        <taxon>Ascomycota</taxon>
        <taxon>Pezizomycotina</taxon>
        <taxon>Eurotiomycetes</taxon>
        <taxon>Eurotiomycetidae</taxon>
        <taxon>Onygenales</taxon>
        <taxon>Arthrodermataceae</taxon>
        <taxon>Trichophyton</taxon>
    </lineage>
</organism>
<feature type="compositionally biased region" description="Polar residues" evidence="1">
    <location>
        <begin position="341"/>
        <end position="362"/>
    </location>
</feature>
<name>A0A059J6A1_TRIIM</name>
<feature type="compositionally biased region" description="Low complexity" evidence="1">
    <location>
        <begin position="304"/>
        <end position="333"/>
    </location>
</feature>
<feature type="region of interest" description="Disordered" evidence="1">
    <location>
        <begin position="19"/>
        <end position="50"/>
    </location>
</feature>
<feature type="region of interest" description="Disordered" evidence="1">
    <location>
        <begin position="155"/>
        <end position="180"/>
    </location>
</feature>
<comment type="caution">
    <text evidence="2">The sequence shown here is derived from an EMBL/GenBank/DDBJ whole genome shotgun (WGS) entry which is preliminary data.</text>
</comment>
<feature type="compositionally biased region" description="Basic and acidic residues" evidence="1">
    <location>
        <begin position="256"/>
        <end position="267"/>
    </location>
</feature>
<feature type="compositionally biased region" description="Polar residues" evidence="1">
    <location>
        <begin position="379"/>
        <end position="393"/>
    </location>
</feature>
<evidence type="ECO:0000313" key="3">
    <source>
        <dbReference type="Proteomes" id="UP000024533"/>
    </source>
</evidence>
<accession>A0A059J6A1</accession>
<feature type="compositionally biased region" description="Polar residues" evidence="1">
    <location>
        <begin position="270"/>
        <end position="290"/>
    </location>
</feature>
<dbReference type="HOGENOM" id="CLU_042952_1_0_1"/>
<sequence>MLSIRGQGQENLVNAHQTAAASKPLNQGTRHLLPKTPGKLPPKTPFRLPLHDENRPLTFGKGLGAGLGKSVVLKGQDENAALQGKGKGAEKKVLATPAGMTRAPLGMKTTNVKARAFQTPAPTMPIGTIKQRSAKRGSTRKVKKAAPLLEQVTQERTVTAEEEPEREIEYMPPKPKPLPDDDGYITYDTTFPHFKGNNFARGWQKLYEDTSVGEDGLTAKQREEKELDDAYNKHIEELIQAQIDSIGTLELEGEGDDAKAEAEESRPVSRASTKSQRPERTVSTLRSKSAAQALAMDPKESVRTRSSARLAAKAAAKAATASTTTTATSTTKTTKQKKTTEPTNPSSMRHTAAVASSRNTLGYSKGREALAALREGTDQPKSSSKTGRSTNKTGEQENETDHLSPELYMQLYGPPAFGTEMWSRCKIAGYFDDEVKTTEELLGIDSTNVDDAFVEDEESANFQLLI</sequence>
<keyword evidence="3" id="KW-1185">Reference proteome</keyword>
<gene>
    <name evidence="2" type="ORF">H109_04928</name>
</gene>
<reference evidence="2 3" key="1">
    <citation type="submission" date="2014-02" db="EMBL/GenBank/DDBJ databases">
        <title>The Genome Sequence of Trichophyton interdigitale MR816.</title>
        <authorList>
            <consortium name="The Broad Institute Genomics Platform"/>
            <person name="Cuomo C.A."/>
            <person name="White T.C."/>
            <person name="Graser Y."/>
            <person name="Martinez-Rossi N."/>
            <person name="Heitman J."/>
            <person name="Young S.K."/>
            <person name="Zeng Q."/>
            <person name="Gargeya S."/>
            <person name="Abouelleil A."/>
            <person name="Alvarado L."/>
            <person name="Chapman S.B."/>
            <person name="Gainer-Dewar J."/>
            <person name="Goldberg J."/>
            <person name="Griggs A."/>
            <person name="Gujja S."/>
            <person name="Hansen M."/>
            <person name="Howarth C."/>
            <person name="Imamovic A."/>
            <person name="Larimer J."/>
            <person name="Martinez D."/>
            <person name="Murphy C."/>
            <person name="Pearson M.D."/>
            <person name="Persinoti G."/>
            <person name="Poon T."/>
            <person name="Priest M."/>
            <person name="Roberts A.D."/>
            <person name="Saif S."/>
            <person name="Shea T.D."/>
            <person name="Sykes S.N."/>
            <person name="Wortman J."/>
            <person name="Nusbaum C."/>
            <person name="Birren B."/>
        </authorList>
    </citation>
    <scope>NUCLEOTIDE SEQUENCE [LARGE SCALE GENOMIC DNA]</scope>
    <source>
        <strain evidence="2 3">MR816</strain>
    </source>
</reference>
<feature type="region of interest" description="Disordered" evidence="1">
    <location>
        <begin position="251"/>
        <end position="404"/>
    </location>
</feature>
<evidence type="ECO:0000313" key="2">
    <source>
        <dbReference type="EMBL" id="KDB23173.1"/>
    </source>
</evidence>
<dbReference type="AlphaFoldDB" id="A0A059J6A1"/>
<protein>
    <submittedName>
        <fullName evidence="2">Uncharacterized protein</fullName>
    </submittedName>
</protein>
<evidence type="ECO:0000256" key="1">
    <source>
        <dbReference type="SAM" id="MobiDB-lite"/>
    </source>
</evidence>
<dbReference type="OrthoDB" id="5327145at2759"/>
<dbReference type="OMA" id="EMWSRCK"/>